<keyword evidence="2" id="KW-0812">Transmembrane</keyword>
<name>A0A398CG91_9BACL</name>
<dbReference type="AlphaFoldDB" id="A0A398CG91"/>
<dbReference type="Gene3D" id="3.10.350.10">
    <property type="entry name" value="LysM domain"/>
    <property type="match status" value="1"/>
</dbReference>
<comment type="caution">
    <text evidence="5">The sequence shown here is derived from an EMBL/GenBank/DDBJ whole genome shotgun (WGS) entry which is preliminary data.</text>
</comment>
<feature type="transmembrane region" description="Helical" evidence="2">
    <location>
        <begin position="31"/>
        <end position="54"/>
    </location>
</feature>
<dbReference type="InterPro" id="IPR018392">
    <property type="entry name" value="LysM"/>
</dbReference>
<dbReference type="PANTHER" id="PTHR21666:SF270">
    <property type="entry name" value="MUREIN HYDROLASE ACTIVATOR ENVC"/>
    <property type="match status" value="1"/>
</dbReference>
<dbReference type="GO" id="GO:0004222">
    <property type="term" value="F:metalloendopeptidase activity"/>
    <property type="evidence" value="ECO:0007669"/>
    <property type="project" value="TreeGrafter"/>
</dbReference>
<dbReference type="Pfam" id="PF01476">
    <property type="entry name" value="LysM"/>
    <property type="match status" value="1"/>
</dbReference>
<evidence type="ECO:0000256" key="2">
    <source>
        <dbReference type="SAM" id="Phobius"/>
    </source>
</evidence>
<dbReference type="InterPro" id="IPR011055">
    <property type="entry name" value="Dup_hybrid_motif"/>
</dbReference>
<organism evidence="5 6">
    <name type="scientific">Cohnella faecalis</name>
    <dbReference type="NCBI Taxonomy" id="2315694"/>
    <lineage>
        <taxon>Bacteria</taxon>
        <taxon>Bacillati</taxon>
        <taxon>Bacillota</taxon>
        <taxon>Bacilli</taxon>
        <taxon>Bacillales</taxon>
        <taxon>Paenibacillaceae</taxon>
        <taxon>Cohnella</taxon>
    </lineage>
</organism>
<dbReference type="SMART" id="SM00257">
    <property type="entry name" value="LysM"/>
    <property type="match status" value="1"/>
</dbReference>
<dbReference type="Gene3D" id="2.20.230.10">
    <property type="entry name" value="Resuscitation-promoting factor rpfb"/>
    <property type="match status" value="1"/>
</dbReference>
<evidence type="ECO:0000313" key="5">
    <source>
        <dbReference type="EMBL" id="RIE01475.1"/>
    </source>
</evidence>
<protein>
    <submittedName>
        <fullName evidence="5">M23 family peptidase</fullName>
    </submittedName>
</protein>
<dbReference type="Gene3D" id="2.70.70.10">
    <property type="entry name" value="Glucose Permease (Domain IIA)"/>
    <property type="match status" value="1"/>
</dbReference>
<keyword evidence="1" id="KW-0732">Signal</keyword>
<dbReference type="CDD" id="cd12797">
    <property type="entry name" value="M23_peptidase"/>
    <property type="match status" value="1"/>
</dbReference>
<evidence type="ECO:0000256" key="1">
    <source>
        <dbReference type="ARBA" id="ARBA00022729"/>
    </source>
</evidence>
<evidence type="ECO:0000259" key="4">
    <source>
        <dbReference type="PROSITE" id="PS51782"/>
    </source>
</evidence>
<dbReference type="Proteomes" id="UP000266340">
    <property type="component" value="Unassembled WGS sequence"/>
</dbReference>
<dbReference type="CDD" id="cd00118">
    <property type="entry name" value="LysM"/>
    <property type="match status" value="1"/>
</dbReference>
<dbReference type="RefSeq" id="WP_119151728.1">
    <property type="nucleotide sequence ID" value="NZ_JBHSOV010000040.1"/>
</dbReference>
<dbReference type="InterPro" id="IPR050570">
    <property type="entry name" value="Cell_wall_metabolism_enzyme"/>
</dbReference>
<dbReference type="Pfam" id="PF07501">
    <property type="entry name" value="G5"/>
    <property type="match status" value="1"/>
</dbReference>
<dbReference type="SUPFAM" id="SSF54106">
    <property type="entry name" value="LysM domain"/>
    <property type="match status" value="1"/>
</dbReference>
<reference evidence="5 6" key="1">
    <citation type="submission" date="2018-09" db="EMBL/GenBank/DDBJ databases">
        <title>Cohnella cavernae sp. nov., isolated from a karst cave.</title>
        <authorList>
            <person name="Zhu H."/>
        </authorList>
    </citation>
    <scope>NUCLEOTIDE SEQUENCE [LARGE SCALE GENOMIC DNA]</scope>
    <source>
        <strain evidence="5 6">K2E09-144</strain>
    </source>
</reference>
<sequence length="503" mass="54716">MAVFRGTGRMKNGWNALQQKIRNNRSLSLNLRIYSVPIAVTAIAFAAIGGVAALGHQYVQANSVDYYRVMLEGKPIGAISSKDKVEQLLSAKEAELRKADTPVLAALDEDQVSYEPERAYKIETDDEATLVRLEGMLKVHAVGVKIVVDGKDVGTVRDQKTADALLQRIKNKFAPQQTAKKSVPEVQSLSVKTTATAKAAATPQRTITSVKFVEDIDTKEVAIGGTPPSDPDKLFEKLLTGNPAPITYTVKEGDCVGCIAEKLGVSTDLIYEKNPWIKDDEIDVGDELDLTALTPLINVETVEQITQVEPIEATVEYQKSDDMRAGQTKVLRQGTDGQRQVTYRLVKQNGSTLEEEIVSQQVLKPAVSTIILKGTKVILGEGTGKFSWPVIGHRITSYQGTRWGRMHKGIDIIGKSSILAADNGVIEFAGYKSGGLGNAVIINHKNGYRTVYGHMKSVNVKKGQVVQKGDTIGIMGSTGHSTGTHLHFEIYLNGKLKNPTSYL</sequence>
<dbReference type="InterPro" id="IPR011098">
    <property type="entry name" value="G5_dom"/>
</dbReference>
<keyword evidence="2" id="KW-1133">Transmembrane helix</keyword>
<dbReference type="PROSITE" id="PS51782">
    <property type="entry name" value="LYSM"/>
    <property type="match status" value="1"/>
</dbReference>
<gene>
    <name evidence="5" type="ORF">D3H35_24280</name>
</gene>
<dbReference type="SMART" id="SM01208">
    <property type="entry name" value="G5"/>
    <property type="match status" value="1"/>
</dbReference>
<proteinExistence type="predicted"/>
<dbReference type="EMBL" id="QXJM01000040">
    <property type="protein sequence ID" value="RIE01475.1"/>
    <property type="molecule type" value="Genomic_DNA"/>
</dbReference>
<keyword evidence="6" id="KW-1185">Reference proteome</keyword>
<evidence type="ECO:0000313" key="6">
    <source>
        <dbReference type="Proteomes" id="UP000266340"/>
    </source>
</evidence>
<dbReference type="SUPFAM" id="SSF51261">
    <property type="entry name" value="Duplicated hybrid motif"/>
    <property type="match status" value="1"/>
</dbReference>
<dbReference type="PANTHER" id="PTHR21666">
    <property type="entry name" value="PEPTIDASE-RELATED"/>
    <property type="match status" value="1"/>
</dbReference>
<feature type="domain" description="G5" evidence="3">
    <location>
        <begin position="297"/>
        <end position="377"/>
    </location>
</feature>
<evidence type="ECO:0000259" key="3">
    <source>
        <dbReference type="PROSITE" id="PS51109"/>
    </source>
</evidence>
<dbReference type="InterPro" id="IPR016047">
    <property type="entry name" value="M23ase_b-sheet_dom"/>
</dbReference>
<feature type="domain" description="LysM" evidence="4">
    <location>
        <begin position="246"/>
        <end position="290"/>
    </location>
</feature>
<dbReference type="Pfam" id="PF01551">
    <property type="entry name" value="Peptidase_M23"/>
    <property type="match status" value="1"/>
</dbReference>
<dbReference type="InterPro" id="IPR036779">
    <property type="entry name" value="LysM_dom_sf"/>
</dbReference>
<dbReference type="PROSITE" id="PS51109">
    <property type="entry name" value="G5"/>
    <property type="match status" value="1"/>
</dbReference>
<keyword evidence="2" id="KW-0472">Membrane</keyword>
<accession>A0A398CG91</accession>